<reference evidence="1" key="1">
    <citation type="submission" date="2013-11" db="EMBL/GenBank/DDBJ databases">
        <title>Microbial diversity, functional groups and degradation webs in Northern and Southern Mediterranean and Red Sea marine crude oil polluted sites.</title>
        <authorList>
            <person name="Daffonchio D."/>
            <person name="Mapelli F."/>
            <person name="Ferrer M."/>
            <person name="Richter M."/>
            <person name="Cherif A."/>
            <person name="Malkawi H.I."/>
            <person name="Yakimov M.M."/>
            <person name="Abdel-Fattah Y.R."/>
            <person name="Blaghen M."/>
            <person name="Golyshin P.N."/>
            <person name="Kalogerakis N."/>
            <person name="Boon N."/>
            <person name="Magagnini M."/>
            <person name="Fava F."/>
        </authorList>
    </citation>
    <scope>NUCLEOTIDE SEQUENCE</scope>
</reference>
<protein>
    <submittedName>
        <fullName evidence="1">Uncharacterized protein</fullName>
    </submittedName>
</protein>
<comment type="caution">
    <text evidence="1">The sequence shown here is derived from an EMBL/GenBank/DDBJ whole genome shotgun (WGS) entry which is preliminary data.</text>
</comment>
<gene>
    <name evidence="1" type="ORF">MGSAQ_002102</name>
</gene>
<dbReference type="AlphaFoldDB" id="A0A1B6NSF5"/>
<organism evidence="1">
    <name type="scientific">marine sediment metagenome</name>
    <dbReference type="NCBI Taxonomy" id="412755"/>
    <lineage>
        <taxon>unclassified sequences</taxon>
        <taxon>metagenomes</taxon>
        <taxon>ecological metagenomes</taxon>
    </lineage>
</organism>
<dbReference type="EMBL" id="AYSL01001172">
    <property type="protein sequence ID" value="KTF06404.1"/>
    <property type="molecule type" value="Genomic_DNA"/>
</dbReference>
<name>A0A1B6NSF5_9ZZZZ</name>
<proteinExistence type="predicted"/>
<accession>A0A1B6NSF5</accession>
<sequence length="34" mass="3462">MTGMASLEESKGASGFGHCQIAKAIIAISNEVIP</sequence>
<evidence type="ECO:0000313" key="1">
    <source>
        <dbReference type="EMBL" id="KTF06404.1"/>
    </source>
</evidence>